<reference evidence="1 2" key="1">
    <citation type="submission" date="2019-03" db="EMBL/GenBank/DDBJ databases">
        <title>The genome sequence of a newly discovered highly antifungal drug resistant Aspergillus species, Aspergillus tanneri NIH 1004.</title>
        <authorList>
            <person name="Mounaud S."/>
            <person name="Singh I."/>
            <person name="Joardar V."/>
            <person name="Pakala S."/>
            <person name="Pakala S."/>
            <person name="Venepally P."/>
            <person name="Hoover J."/>
            <person name="Nierman W."/>
            <person name="Chung J."/>
            <person name="Losada L."/>
        </authorList>
    </citation>
    <scope>NUCLEOTIDE SEQUENCE [LARGE SCALE GENOMIC DNA]</scope>
    <source>
        <strain evidence="1 2">NIH1004</strain>
    </source>
</reference>
<protein>
    <submittedName>
        <fullName evidence="1">Uncharacterized protein</fullName>
    </submittedName>
</protein>
<gene>
    <name evidence="1" type="ORF">EYZ11_002843</name>
</gene>
<dbReference type="Proteomes" id="UP000308092">
    <property type="component" value="Unassembled WGS sequence"/>
</dbReference>
<organism evidence="1 2">
    <name type="scientific">Aspergillus tanneri</name>
    <dbReference type="NCBI Taxonomy" id="1220188"/>
    <lineage>
        <taxon>Eukaryota</taxon>
        <taxon>Fungi</taxon>
        <taxon>Dikarya</taxon>
        <taxon>Ascomycota</taxon>
        <taxon>Pezizomycotina</taxon>
        <taxon>Eurotiomycetes</taxon>
        <taxon>Eurotiomycetidae</taxon>
        <taxon>Eurotiales</taxon>
        <taxon>Aspergillaceae</taxon>
        <taxon>Aspergillus</taxon>
        <taxon>Aspergillus subgen. Circumdati</taxon>
    </lineage>
</organism>
<comment type="caution">
    <text evidence="1">The sequence shown here is derived from an EMBL/GenBank/DDBJ whole genome shotgun (WGS) entry which is preliminary data.</text>
</comment>
<proteinExistence type="predicted"/>
<evidence type="ECO:0000313" key="2">
    <source>
        <dbReference type="Proteomes" id="UP000308092"/>
    </source>
</evidence>
<accession>A0A4S3JQF5</accession>
<dbReference type="AlphaFoldDB" id="A0A4S3JQF5"/>
<keyword evidence="2" id="KW-1185">Reference proteome</keyword>
<evidence type="ECO:0000313" key="1">
    <source>
        <dbReference type="EMBL" id="THC97680.1"/>
    </source>
</evidence>
<sequence>MAGIVLQGSLFSYYFEVDKGQSIGGFIPSSEPPPHFAAGKA</sequence>
<dbReference type="EMBL" id="SOSA01000067">
    <property type="protein sequence ID" value="THC97680.1"/>
    <property type="molecule type" value="Genomic_DNA"/>
</dbReference>
<name>A0A4S3JQF5_9EURO</name>
<dbReference type="VEuPathDB" id="FungiDB:EYZ11_002843"/>